<evidence type="ECO:0000313" key="2">
    <source>
        <dbReference type="Proteomes" id="UP001165064"/>
    </source>
</evidence>
<gene>
    <name evidence="1" type="ORF">Amon02_000315400</name>
</gene>
<accession>A0ACB5SZH7</accession>
<sequence length="237" mass="25882">MRYLLLIQSIPFLCSTVLAGWDPNTPGADYATLTPSGSAIGETAPTGAYGIYVQTLDANTNKLMKKRQPEAEAKAEANDDGNQQIVANTIVTMTAACPTKKATCTATFTPAYEEYDGQVHAYNQGSSSSDDGSLSKICSSKVSFYFSWDGSGSIYDQENRVGSFSSSTQFQFDGNPPQYGDIYSAGWNITPNNYLAIGDIDVFWGCAQDDTFKVYTSQHYDYCIEVKMKLYEVSPNC</sequence>
<evidence type="ECO:0000313" key="1">
    <source>
        <dbReference type="EMBL" id="GME77749.1"/>
    </source>
</evidence>
<keyword evidence="2" id="KW-1185">Reference proteome</keyword>
<name>A0ACB5SZH7_AMBMO</name>
<comment type="caution">
    <text evidence="1">The sequence shown here is derived from an EMBL/GenBank/DDBJ whole genome shotgun (WGS) entry which is preliminary data.</text>
</comment>
<protein>
    <submittedName>
        <fullName evidence="1">Unnamed protein product</fullName>
    </submittedName>
</protein>
<dbReference type="EMBL" id="BSXS01001958">
    <property type="protein sequence ID" value="GME77749.1"/>
    <property type="molecule type" value="Genomic_DNA"/>
</dbReference>
<reference evidence="1" key="1">
    <citation type="submission" date="2023-04" db="EMBL/GenBank/DDBJ databases">
        <title>Ambrosiozyma monospora NBRC 10751.</title>
        <authorList>
            <person name="Ichikawa N."/>
            <person name="Sato H."/>
            <person name="Tonouchi N."/>
        </authorList>
    </citation>
    <scope>NUCLEOTIDE SEQUENCE</scope>
    <source>
        <strain evidence="1">NBRC 10751</strain>
    </source>
</reference>
<proteinExistence type="predicted"/>
<organism evidence="1 2">
    <name type="scientific">Ambrosiozyma monospora</name>
    <name type="common">Yeast</name>
    <name type="synonym">Endomycopsis monosporus</name>
    <dbReference type="NCBI Taxonomy" id="43982"/>
    <lineage>
        <taxon>Eukaryota</taxon>
        <taxon>Fungi</taxon>
        <taxon>Dikarya</taxon>
        <taxon>Ascomycota</taxon>
        <taxon>Saccharomycotina</taxon>
        <taxon>Pichiomycetes</taxon>
        <taxon>Pichiales</taxon>
        <taxon>Pichiaceae</taxon>
        <taxon>Ambrosiozyma</taxon>
    </lineage>
</organism>
<dbReference type="Proteomes" id="UP001165064">
    <property type="component" value="Unassembled WGS sequence"/>
</dbReference>